<proteinExistence type="predicted"/>
<name>A0A9Q1II35_SYNKA</name>
<dbReference type="SUPFAM" id="SSF55920">
    <property type="entry name" value="Creatinase/aminopeptidase"/>
    <property type="match status" value="1"/>
</dbReference>
<evidence type="ECO:0000313" key="2">
    <source>
        <dbReference type="Proteomes" id="UP001152622"/>
    </source>
</evidence>
<dbReference type="Gene3D" id="3.90.230.10">
    <property type="entry name" value="Creatinase/methionine aminopeptidase superfamily"/>
    <property type="match status" value="1"/>
</dbReference>
<dbReference type="Proteomes" id="UP001152622">
    <property type="component" value="Chromosome 16"/>
</dbReference>
<dbReference type="AlphaFoldDB" id="A0A9Q1II35"/>
<dbReference type="OrthoDB" id="10261878at2759"/>
<dbReference type="InterPro" id="IPR036005">
    <property type="entry name" value="Creatinase/aminopeptidase-like"/>
</dbReference>
<comment type="caution">
    <text evidence="1">The sequence shown here is derived from an EMBL/GenBank/DDBJ whole genome shotgun (WGS) entry which is preliminary data.</text>
</comment>
<protein>
    <submittedName>
        <fullName evidence="1">Uncharacterized protein</fullName>
    </submittedName>
</protein>
<dbReference type="EMBL" id="JAINUF010000016">
    <property type="protein sequence ID" value="KAJ8340637.1"/>
    <property type="molecule type" value="Genomic_DNA"/>
</dbReference>
<keyword evidence="2" id="KW-1185">Reference proteome</keyword>
<organism evidence="1 2">
    <name type="scientific">Synaphobranchus kaupii</name>
    <name type="common">Kaup's arrowtooth eel</name>
    <dbReference type="NCBI Taxonomy" id="118154"/>
    <lineage>
        <taxon>Eukaryota</taxon>
        <taxon>Metazoa</taxon>
        <taxon>Chordata</taxon>
        <taxon>Craniata</taxon>
        <taxon>Vertebrata</taxon>
        <taxon>Euteleostomi</taxon>
        <taxon>Actinopterygii</taxon>
        <taxon>Neopterygii</taxon>
        <taxon>Teleostei</taxon>
        <taxon>Anguilliformes</taxon>
        <taxon>Synaphobranchidae</taxon>
        <taxon>Synaphobranchus</taxon>
    </lineage>
</organism>
<reference evidence="1" key="1">
    <citation type="journal article" date="2023" name="Science">
        <title>Genome structures resolve the early diversification of teleost fishes.</title>
        <authorList>
            <person name="Parey E."/>
            <person name="Louis A."/>
            <person name="Montfort J."/>
            <person name="Bouchez O."/>
            <person name="Roques C."/>
            <person name="Iampietro C."/>
            <person name="Lluch J."/>
            <person name="Castinel A."/>
            <person name="Donnadieu C."/>
            <person name="Desvignes T."/>
            <person name="Floi Bucao C."/>
            <person name="Jouanno E."/>
            <person name="Wen M."/>
            <person name="Mejri S."/>
            <person name="Dirks R."/>
            <person name="Jansen H."/>
            <person name="Henkel C."/>
            <person name="Chen W.J."/>
            <person name="Zahm M."/>
            <person name="Cabau C."/>
            <person name="Klopp C."/>
            <person name="Thompson A.W."/>
            <person name="Robinson-Rechavi M."/>
            <person name="Braasch I."/>
            <person name="Lecointre G."/>
            <person name="Bobe J."/>
            <person name="Postlethwait J.H."/>
            <person name="Berthelot C."/>
            <person name="Roest Crollius H."/>
            <person name="Guiguen Y."/>
        </authorList>
    </citation>
    <scope>NUCLEOTIDE SEQUENCE</scope>
    <source>
        <strain evidence="1">WJC10195</strain>
    </source>
</reference>
<evidence type="ECO:0000313" key="1">
    <source>
        <dbReference type="EMBL" id="KAJ8340637.1"/>
    </source>
</evidence>
<accession>A0A9Q1II35</accession>
<gene>
    <name evidence="1" type="ORF">SKAU_G00352700</name>
</gene>
<sequence>MQWELERGWVSSRQTGGQWQREECEQWQMRIEDNIAVTADGVELLTCVPHAVEIEQFMVDAHDCSKSFSPVVSQNF</sequence>